<name>A0A1X4XZC7_9BACT</name>
<dbReference type="EMBL" id="MDSU01000001">
    <property type="protein sequence ID" value="OSS42897.1"/>
    <property type="molecule type" value="Genomic_DNA"/>
</dbReference>
<comment type="caution">
    <text evidence="1">The sequence shown here is derived from an EMBL/GenBank/DDBJ whole genome shotgun (WGS) entry which is preliminary data.</text>
</comment>
<sequence>MEKLILSIPFFAANSHDEFAARITKSNGFEYGPYPEGFNLDGKLDCIVGFKEFEKLQRVSKNEHSPIIILFRAIMRNEQIKHLIIGFYEADTLDIKEIAPGKYQITTQKAHFVSTNDAIDVSDKIIAYNLQNKILRSNSQNHPEYAEWLKDWYEAISSKENNFSQYKDYCLQLRQKSLS</sequence>
<evidence type="ECO:0000313" key="1">
    <source>
        <dbReference type="EMBL" id="OSS42897.1"/>
    </source>
</evidence>
<dbReference type="STRING" id="1562698.DESAMIL20_5"/>
<gene>
    <name evidence="1" type="ORF">DESAMIL20_5</name>
</gene>
<organism evidence="1 2">
    <name type="scientific">Desulfurella amilsii</name>
    <dbReference type="NCBI Taxonomy" id="1562698"/>
    <lineage>
        <taxon>Bacteria</taxon>
        <taxon>Pseudomonadati</taxon>
        <taxon>Campylobacterota</taxon>
        <taxon>Desulfurellia</taxon>
        <taxon>Desulfurellales</taxon>
        <taxon>Desulfurellaceae</taxon>
        <taxon>Desulfurella</taxon>
    </lineage>
</organism>
<accession>A0A1X4XZC7</accession>
<protein>
    <submittedName>
        <fullName evidence="1">Uncharacterized protein</fullName>
    </submittedName>
</protein>
<evidence type="ECO:0000313" key="2">
    <source>
        <dbReference type="Proteomes" id="UP000194141"/>
    </source>
</evidence>
<keyword evidence="2" id="KW-1185">Reference proteome</keyword>
<dbReference type="OrthoDB" id="5500583at2"/>
<dbReference type="Proteomes" id="UP000194141">
    <property type="component" value="Unassembled WGS sequence"/>
</dbReference>
<dbReference type="RefSeq" id="WP_086032836.1">
    <property type="nucleotide sequence ID" value="NZ_MDSU01000001.1"/>
</dbReference>
<reference evidence="1 2" key="1">
    <citation type="journal article" date="2017" name="Front. Microbiol.">
        <title>Genome Sequence of Desulfurella amilsii Strain TR1 and Comparative Genomics of Desulfurellaceae Family.</title>
        <authorList>
            <person name="Florentino A.P."/>
            <person name="Stams A.J."/>
            <person name="Sanchez-Andrea I."/>
        </authorList>
    </citation>
    <scope>NUCLEOTIDE SEQUENCE [LARGE SCALE GENOMIC DNA]</scope>
    <source>
        <strain evidence="1 2">TR1</strain>
    </source>
</reference>
<dbReference type="AlphaFoldDB" id="A0A1X4XZC7"/>
<proteinExistence type="predicted"/>